<feature type="transmembrane region" description="Helical" evidence="13">
    <location>
        <begin position="219"/>
        <end position="239"/>
    </location>
</feature>
<dbReference type="GO" id="GO:0016020">
    <property type="term" value="C:membrane"/>
    <property type="evidence" value="ECO:0007669"/>
    <property type="project" value="UniProtKB-SubCell"/>
</dbReference>
<keyword evidence="8" id="KW-0460">Magnesium</keyword>
<dbReference type="SUPFAM" id="SSF55073">
    <property type="entry name" value="Nucleotide cyclase"/>
    <property type="match status" value="2"/>
</dbReference>
<feature type="region of interest" description="Disordered" evidence="12">
    <location>
        <begin position="2873"/>
        <end position="2912"/>
    </location>
</feature>
<dbReference type="GO" id="GO:0004016">
    <property type="term" value="F:adenylate cyclase activity"/>
    <property type="evidence" value="ECO:0007669"/>
    <property type="project" value="UniProtKB-EC"/>
</dbReference>
<feature type="compositionally biased region" description="Acidic residues" evidence="12">
    <location>
        <begin position="2878"/>
        <end position="2891"/>
    </location>
</feature>
<feature type="region of interest" description="Disordered" evidence="12">
    <location>
        <begin position="2694"/>
        <end position="2787"/>
    </location>
</feature>
<dbReference type="GO" id="GO:0005524">
    <property type="term" value="F:ATP binding"/>
    <property type="evidence" value="ECO:0007669"/>
    <property type="project" value="UniProtKB-KW"/>
</dbReference>
<feature type="region of interest" description="Disordered" evidence="12">
    <location>
        <begin position="2120"/>
        <end position="2169"/>
    </location>
</feature>
<keyword evidence="7" id="KW-0067">ATP-binding</keyword>
<feature type="transmembrane region" description="Helical" evidence="13">
    <location>
        <begin position="1144"/>
        <end position="1171"/>
    </location>
</feature>
<dbReference type="PANTHER" id="PTHR45627">
    <property type="entry name" value="ADENYLATE CYCLASE TYPE 1"/>
    <property type="match status" value="1"/>
</dbReference>
<dbReference type="EMBL" id="LUCM01007780">
    <property type="protein sequence ID" value="KAA0189362.1"/>
    <property type="molecule type" value="Genomic_DNA"/>
</dbReference>
<feature type="domain" description="Guanylate cyclase" evidence="14">
    <location>
        <begin position="1496"/>
        <end position="1681"/>
    </location>
</feature>
<feature type="region of interest" description="Disordered" evidence="12">
    <location>
        <begin position="880"/>
        <end position="914"/>
    </location>
</feature>
<feature type="compositionally biased region" description="Basic and acidic residues" evidence="12">
    <location>
        <begin position="2979"/>
        <end position="2990"/>
    </location>
</feature>
<feature type="transmembrane region" description="Helical" evidence="13">
    <location>
        <begin position="326"/>
        <end position="346"/>
    </location>
</feature>
<evidence type="ECO:0000256" key="4">
    <source>
        <dbReference type="ARBA" id="ARBA00022692"/>
    </source>
</evidence>
<feature type="region of interest" description="Disordered" evidence="12">
    <location>
        <begin position="752"/>
        <end position="790"/>
    </location>
</feature>
<feature type="region of interest" description="Disordered" evidence="12">
    <location>
        <begin position="2056"/>
        <end position="2083"/>
    </location>
</feature>
<feature type="compositionally biased region" description="Polar residues" evidence="12">
    <location>
        <begin position="2322"/>
        <end position="2366"/>
    </location>
</feature>
<dbReference type="CDD" id="cd07302">
    <property type="entry name" value="CHD"/>
    <property type="match status" value="1"/>
</dbReference>
<feature type="transmembrane region" description="Helical" evidence="13">
    <location>
        <begin position="460"/>
        <end position="479"/>
    </location>
</feature>
<keyword evidence="9 13" id="KW-1133">Transmembrane helix</keyword>
<feature type="compositionally biased region" description="Polar residues" evidence="12">
    <location>
        <begin position="2207"/>
        <end position="2220"/>
    </location>
</feature>
<protein>
    <recommendedName>
        <fullName evidence="3">adenylate cyclase</fullName>
        <ecNumber evidence="3">4.6.1.1</ecNumber>
    </recommendedName>
</protein>
<feature type="region of interest" description="Disordered" evidence="12">
    <location>
        <begin position="2244"/>
        <end position="2377"/>
    </location>
</feature>
<feature type="region of interest" description="Disordered" evidence="12">
    <location>
        <begin position="1880"/>
        <end position="1914"/>
    </location>
</feature>
<evidence type="ECO:0000259" key="14">
    <source>
        <dbReference type="PROSITE" id="PS50125"/>
    </source>
</evidence>
<evidence type="ECO:0000256" key="12">
    <source>
        <dbReference type="SAM" id="MobiDB-lite"/>
    </source>
</evidence>
<evidence type="ECO:0000256" key="5">
    <source>
        <dbReference type="ARBA" id="ARBA00022723"/>
    </source>
</evidence>
<keyword evidence="4 13" id="KW-0812">Transmembrane</keyword>
<evidence type="ECO:0000256" key="7">
    <source>
        <dbReference type="ARBA" id="ARBA00022840"/>
    </source>
</evidence>
<gene>
    <name evidence="15" type="ORF">FBUS_00666</name>
</gene>
<keyword evidence="10 13" id="KW-0472">Membrane</keyword>
<feature type="region of interest" description="Disordered" evidence="12">
    <location>
        <begin position="2628"/>
        <end position="2656"/>
    </location>
</feature>
<evidence type="ECO:0000313" key="16">
    <source>
        <dbReference type="Proteomes" id="UP000728185"/>
    </source>
</evidence>
<dbReference type="InterPro" id="IPR001054">
    <property type="entry name" value="A/G_cyclase"/>
</dbReference>
<accession>A0A8E0VH74</accession>
<feature type="transmembrane region" description="Helical" evidence="13">
    <location>
        <begin position="388"/>
        <end position="411"/>
    </location>
</feature>
<comment type="caution">
    <text evidence="15">The sequence shown here is derived from an EMBL/GenBank/DDBJ whole genome shotgun (WGS) entry which is preliminary data.</text>
</comment>
<feature type="region of interest" description="Disordered" evidence="12">
    <location>
        <begin position="2966"/>
        <end position="3014"/>
    </location>
</feature>
<feature type="region of interest" description="Disordered" evidence="12">
    <location>
        <begin position="1801"/>
        <end position="1825"/>
    </location>
</feature>
<feature type="compositionally biased region" description="Polar residues" evidence="12">
    <location>
        <begin position="881"/>
        <end position="900"/>
    </location>
</feature>
<feature type="region of interest" description="Disordered" evidence="12">
    <location>
        <begin position="2195"/>
        <end position="2229"/>
    </location>
</feature>
<evidence type="ECO:0000256" key="13">
    <source>
        <dbReference type="SAM" id="Phobius"/>
    </source>
</evidence>
<feature type="region of interest" description="Disordered" evidence="12">
    <location>
        <begin position="1080"/>
        <end position="1104"/>
    </location>
</feature>
<evidence type="ECO:0000256" key="11">
    <source>
        <dbReference type="ARBA" id="ARBA00023239"/>
    </source>
</evidence>
<sequence length="3143" mass="340856">MADGNSMESDYQNWLVPKQTMQPRTPESSIRIPPGLHLSTRHGPEVELYDVTGVHLLEAANSSALADSSLHSRRIRRWRSRFSWKPSDQSKRATPVVLANNKVSDLKSGVSSDYTLGRLPRKTSHNDNSNPTTKQGISTLFTNPAFCSYKVTNLAQGNAPSFGSSKWAVFLSCDENLSRCFNCRPLDRSMLNMDSLPNEHRNYYKHCFTLLHHRAETSILLLLTLLTSMAQGVIILLNGADEQLESKGLSYTVAETSRLGLLSTSCVFALLGLTCVNWRCWSQSTPDHPRSRMNSSPKDVDDSERRMAHHLANLLSAQRFDKQLRAAYVFVYMSCLCLALAMLPWFPLTELSTKSMENDAISELWYKYNCSNAEYLLTNLDRLWSRRIPYVFTITLALAHLILTNVFHMIIQSSPGLASSRTVSTTSRSICAVREPHSMVLLDRASWWDNLGSLMGRQNVASLLALVAAHLVGQLLGRWTARHRYGLFLLANQCQAKLDRLTTTENKLMQLASSLVPPPLAKDLAQDFVAGYLTWSSPLVIYLRNVSFVSVELVGLSTVASVVASATGTSAASSCQQFVAFLNDLFGCFDRLSRAEGCYRTRLNAAEYMCIAGYPETRVDHARCCVDFGLAILRTVSELSQMTNVQLELRVAVHTGTAYTAVLGRSRLGFEMTGTDVNFVSQLRQLAVRPGRVLTSRATFGQLPEGFRGEPGPTVPFPGPVWSPCSPIDSPRLASCDALTHMIETFFVQPRGESTKVGGSGHGNLSRPDSVSLRTANSPDPVRSNGFGSGLKSLSSNDWPKLTEFSLERISLLNRLSSSASVICRRPVQQQDTAHPTAVEQPLDFLFGEPSDTSEENSKEVQCALLQTLCEGGGILLTGPEQISSTGSREVPLDQSTHSATDAGLTTEPTRDPSTTELLAMAAVTLAKSFEHDGLDHVCPDKNIPCQRRAGRLRGRCPTHPVEVGDSTDAGSGLGADNSMGTSLATMTTTAMNPSLPSQDHAVINPIATSFDRTHYSSSPFVLPRRVSWLGNAPPGESLPHWLTLRMGKQGRRAVSCWPCSFGKPYASLTTTENVICSGGPGDGDGGGIESGSGENTGDRHRSAKPSFTFACCCSTKEEKEDERGLSSEEPSEQLSTNPLSRTVPFYCLALGVTSLLPLLLILGLIHILLVSNNSGFAFSLFLPCNVQRTPDLTVRLIPSRLFVTFSILVITGACAVNLITCYPGLPLRLSSEIVTRRNLTRNVRPVFLVTNLHAHFDVRRIAATFPVCPIPGQFMLLCCTGLLVVALAGAATLYPIIGIVIPVFRESESCTNHGALAESHEAQSFGRSPSVLLSQPARFALGALVLAVYTTCLLWGVFRSGALHDYFEHDREKVFAEEVFVMHQLAETKLTVPHRLSCVLAQMDDRFIRIRDQCVFSPTAINEPIGVLCLHELISIPVYKSVTHSLISTRLALARLLLSVVPRYVIPELHNRLSSAKSSGADLYAKHYASVGLALVDLTDVCSLAAKRVRKNADDRTAYSAKSSATDEPAQIADRLRLVNHVINQLDSLVDDQISNVLSSDSARKETDSVAKSANTFVSDSRLVKIFVGGTMLGYAVGLLPSKAVRDQSLRSKQMTALMRFAERVLELCEEANAKTLVANGLVHARIALHTGPAVVGLVGKNRPTFGIWGESVQLCLRLLHESQVPALNCQHLILATDEVINSIPVSRFDQNAPYVSGQRLIWRCVDSQTGQIVPSSTQMRSHAAHSSAPGGPTASRSACLPLHFCSIPVGPGLADKEGQTGESAARALFTLVQRTSSRSANDFVQPIPQRDPPTSPKSTAAQLSDLNITKSSRQTARMSQIPTGSPHGDLIPTNAGWGMHISQSDILLFGLAQQPSDQRVTASPPVTRIPIPQSSHGAPPPPPHQRPYPSSTCAKSIPVCSFQPVPAPGAPADDSMMGRASVINDLGQTDPLSLIRSPPAQLRSIPDRKFNESNNAIVNRRRGVVSQFPPGSHDYSIVNTEPSTIGKGPHHGRATSQLIDNRPTQQVPALFIENLGPRPDPLRNGNENRKDFWTDCSPRNPVGPLTNHTSEKSTALSKSDKSHQMLALLSKPDKPVDLRPISLSSTDSFLAAERACASSDFGDDPSCEPMRSAASTTTTTTTSGPRSHPNEKVAQSEQSQLDDTDVTTCHHNPMYTDNEYESMTESQGNLVNAGVRTPCTRSPRLHTQSQFTRPGKQSSEVESRDNRLKLPVLERTVTCNSPSVMTNHTHSPATKSENILNTTGLGQHPSDQLNFPDIQRPSSPCSGGMSVRDRVVSPSPGGISSKDDRQRPTAPVLGSGPNSLGKQPITNQPSSVVGASSAMRSATGGVWQSSGRETQLSPVTTGPGGSGIQTKLSQPLATSASLSTHCSDSILIDQSRKGDNCSKGISEQKFQNVPALILSQTKSNSADTADQDGTDAEYLGTYSLGPVSLVVQPSFSGYGIGMTDSLLANPDLDARDSELGDDFDLVASLNMPRSSSPSLPTIFDSPRPSELCGRIEPKQAPEFLEAALLPPMPLSIPPYTTGCDTNTKELYSIPATEDTAPSDTDELFAYHFRPGVDSDPTRIGLVRPNGFPSTAQGQPKQNNPTPPTTTCLPMAPVSNFSARPTANSHAVLRRPNTQPTRPTLPDIAPVSLPDFTQPPSLIESRNELVPQVEISGAVSDYDNVCMSTRQRPVRSKGVSVKAGRASARNPASGAQRRANRWQLPIPGDESDAMSGSEYDNVDTNGSRGEKHPLEHTNGNKKTTSPLQSLHYASPHRTGSFNNKRSEITQRLFDSQIAAEARRISRSGLPTIQQKPIAIARPHLFLLPMDVSMSNPCSRQTSFRNRSLLGNGVGGVSGSVMDSETMTTVTSQFDDDDDEEEEENDEFSPRYGQNGSDPNGFLGGLNIQPGEKGFHVPWDVGCDPIPPDAQLGCLLVRPRSLSATCLSGGVTMDAYHTSFLRSSSSELSSDEQSGDDKRGLMEQNEKSTQNSRQLQSVKQSGGKSKIPVPIVHRPGQSLRACASPDKHQNFHLSNVPTAAKKSAVSPGLTRLQRRAARVRSIIPPDLLPYILPSCMSSPSRSSSMVSTVFGQSGMVFLSLARSHRSRRKLDRTTRDRGLESETNHRRCTSDPELSLICR</sequence>
<dbReference type="EC" id="4.6.1.1" evidence="3"/>
<feature type="transmembrane region" description="Helical" evidence="13">
    <location>
        <begin position="259"/>
        <end position="281"/>
    </location>
</feature>
<evidence type="ECO:0000313" key="15">
    <source>
        <dbReference type="EMBL" id="KAA0189362.1"/>
    </source>
</evidence>
<feature type="region of interest" description="Disordered" evidence="12">
    <location>
        <begin position="1735"/>
        <end position="1756"/>
    </location>
</feature>
<evidence type="ECO:0000256" key="2">
    <source>
        <dbReference type="ARBA" id="ARBA00004141"/>
    </source>
</evidence>
<feature type="transmembrane region" description="Helical" evidence="13">
    <location>
        <begin position="1340"/>
        <end position="1359"/>
    </location>
</feature>
<feature type="compositionally biased region" description="Polar residues" evidence="12">
    <location>
        <begin position="767"/>
        <end position="778"/>
    </location>
</feature>
<dbReference type="PROSITE" id="PS50125">
    <property type="entry name" value="GUANYLATE_CYCLASE_2"/>
    <property type="match status" value="2"/>
</dbReference>
<feature type="compositionally biased region" description="Low complexity" evidence="12">
    <location>
        <begin position="2134"/>
        <end position="2145"/>
    </location>
</feature>
<keyword evidence="6" id="KW-0547">Nucleotide-binding</keyword>
<keyword evidence="11" id="KW-0456">Lyase</keyword>
<feature type="region of interest" description="Disordered" evidence="12">
    <location>
        <begin position="3107"/>
        <end position="3138"/>
    </location>
</feature>
<reference evidence="15" key="1">
    <citation type="submission" date="2019-05" db="EMBL/GenBank/DDBJ databases">
        <title>Annotation for the trematode Fasciolopsis buski.</title>
        <authorList>
            <person name="Choi Y.-J."/>
        </authorList>
    </citation>
    <scope>NUCLEOTIDE SEQUENCE</scope>
    <source>
        <strain evidence="15">HT</strain>
        <tissue evidence="15">Whole worm</tissue>
    </source>
</reference>
<evidence type="ECO:0000256" key="8">
    <source>
        <dbReference type="ARBA" id="ARBA00022842"/>
    </source>
</evidence>
<feature type="compositionally biased region" description="Polar residues" evidence="12">
    <location>
        <begin position="2244"/>
        <end position="2275"/>
    </location>
</feature>
<evidence type="ECO:0000256" key="10">
    <source>
        <dbReference type="ARBA" id="ARBA00023136"/>
    </source>
</evidence>
<dbReference type="Proteomes" id="UP000728185">
    <property type="component" value="Unassembled WGS sequence"/>
</dbReference>
<name>A0A8E0VH74_9TREM</name>
<feature type="transmembrane region" description="Helical" evidence="13">
    <location>
        <begin position="1202"/>
        <end position="1226"/>
    </location>
</feature>
<feature type="compositionally biased region" description="Gly residues" evidence="12">
    <location>
        <begin position="1080"/>
        <end position="1091"/>
    </location>
</feature>
<feature type="compositionally biased region" description="Polar residues" evidence="12">
    <location>
        <begin position="2597"/>
        <end position="2609"/>
    </location>
</feature>
<dbReference type="InterPro" id="IPR029787">
    <property type="entry name" value="Nucleotide_cyclase"/>
</dbReference>
<keyword evidence="16" id="KW-1185">Reference proteome</keyword>
<dbReference type="SMART" id="SM00044">
    <property type="entry name" value="CYCc"/>
    <property type="match status" value="1"/>
</dbReference>
<organism evidence="15 16">
    <name type="scientific">Fasciolopsis buskii</name>
    <dbReference type="NCBI Taxonomy" id="27845"/>
    <lineage>
        <taxon>Eukaryota</taxon>
        <taxon>Metazoa</taxon>
        <taxon>Spiralia</taxon>
        <taxon>Lophotrochozoa</taxon>
        <taxon>Platyhelminthes</taxon>
        <taxon>Trematoda</taxon>
        <taxon>Digenea</taxon>
        <taxon>Plagiorchiida</taxon>
        <taxon>Echinostomata</taxon>
        <taxon>Echinostomatoidea</taxon>
        <taxon>Fasciolidae</taxon>
        <taxon>Fasciolopsis</taxon>
    </lineage>
</organism>
<feature type="compositionally biased region" description="Polar residues" evidence="12">
    <location>
        <begin position="2068"/>
        <end position="2079"/>
    </location>
</feature>
<feature type="region of interest" description="Disordered" evidence="12">
    <location>
        <begin position="115"/>
        <end position="134"/>
    </location>
</feature>
<comment type="catalytic activity">
    <reaction evidence="1">
        <text>ATP = 3',5'-cyclic AMP + diphosphate</text>
        <dbReference type="Rhea" id="RHEA:15389"/>
        <dbReference type="ChEBI" id="CHEBI:30616"/>
        <dbReference type="ChEBI" id="CHEBI:33019"/>
        <dbReference type="ChEBI" id="CHEBI:58165"/>
        <dbReference type="EC" id="4.6.1.1"/>
    </reaction>
</comment>
<feature type="transmembrane region" description="Helical" evidence="13">
    <location>
        <begin position="1275"/>
        <end position="1298"/>
    </location>
</feature>
<dbReference type="Pfam" id="PF00211">
    <property type="entry name" value="Guanylate_cyc"/>
    <property type="match status" value="2"/>
</dbReference>
<evidence type="ECO:0000256" key="9">
    <source>
        <dbReference type="ARBA" id="ARBA00022989"/>
    </source>
</evidence>
<evidence type="ECO:0000256" key="1">
    <source>
        <dbReference type="ARBA" id="ARBA00001593"/>
    </source>
</evidence>
<comment type="subcellular location">
    <subcellularLocation>
        <location evidence="2">Membrane</location>
        <topology evidence="2">Multi-pass membrane protein</topology>
    </subcellularLocation>
</comment>
<dbReference type="GO" id="GO:0035556">
    <property type="term" value="P:intracellular signal transduction"/>
    <property type="evidence" value="ECO:0007669"/>
    <property type="project" value="InterPro"/>
</dbReference>
<evidence type="ECO:0000256" key="6">
    <source>
        <dbReference type="ARBA" id="ARBA00022741"/>
    </source>
</evidence>
<dbReference type="Gene3D" id="3.30.70.1230">
    <property type="entry name" value="Nucleotide cyclase"/>
    <property type="match status" value="2"/>
</dbReference>
<feature type="domain" description="Guanylate cyclase" evidence="14">
    <location>
        <begin position="547"/>
        <end position="684"/>
    </location>
</feature>
<dbReference type="GO" id="GO:0009190">
    <property type="term" value="P:cyclic nucleotide biosynthetic process"/>
    <property type="evidence" value="ECO:0007669"/>
    <property type="project" value="InterPro"/>
</dbReference>
<feature type="compositionally biased region" description="Basic and acidic residues" evidence="12">
    <location>
        <begin position="3115"/>
        <end position="3134"/>
    </location>
</feature>
<proteinExistence type="predicted"/>
<evidence type="ECO:0000256" key="3">
    <source>
        <dbReference type="ARBA" id="ARBA00012201"/>
    </source>
</evidence>
<feature type="compositionally biased region" description="Polar residues" evidence="12">
    <location>
        <begin position="2991"/>
        <end position="3007"/>
    </location>
</feature>
<keyword evidence="5" id="KW-0479">Metal-binding</keyword>
<dbReference type="GO" id="GO:0046872">
    <property type="term" value="F:metal ion binding"/>
    <property type="evidence" value="ECO:0007669"/>
    <property type="project" value="UniProtKB-KW"/>
</dbReference>
<feature type="region of interest" description="Disordered" evidence="12">
    <location>
        <begin position="2595"/>
        <end position="2614"/>
    </location>
</feature>
<dbReference type="OrthoDB" id="6269389at2759"/>